<name>A0A0K1A368_STASC</name>
<dbReference type="RefSeq" id="WP_016424369.1">
    <property type="nucleotide sequence ID" value="NZ_CABKRV010000001.1"/>
</dbReference>
<protein>
    <submittedName>
        <fullName evidence="2">DUF2922 domain-containing protein</fullName>
    </submittedName>
    <submittedName>
        <fullName evidence="3">Protein of uncharacterized function (DUF2922)</fullName>
    </submittedName>
</protein>
<dbReference type="AlphaFoldDB" id="A0A0K1A368"/>
<gene>
    <name evidence="2" type="ORF">C1O36_04920</name>
    <name evidence="3" type="ORF">NCTC12218_02248</name>
</gene>
<organism evidence="3">
    <name type="scientific">Staphylococcus schleiferi</name>
    <dbReference type="NCBI Taxonomy" id="1295"/>
    <lineage>
        <taxon>Bacteria</taxon>
        <taxon>Bacillati</taxon>
        <taxon>Bacillota</taxon>
        <taxon>Bacilli</taxon>
        <taxon>Bacillales</taxon>
        <taxon>Staphylococcaceae</taxon>
        <taxon>Staphylococcus</taxon>
    </lineage>
</organism>
<evidence type="ECO:0000313" key="3">
    <source>
        <dbReference type="EMBL" id="SUM90167.1"/>
    </source>
</evidence>
<dbReference type="EMBL" id="LR962863">
    <property type="protein sequence ID" value="CAD7360571.1"/>
    <property type="molecule type" value="Genomic_DNA"/>
</dbReference>
<reference evidence="3" key="2">
    <citation type="submission" date="2018-06" db="EMBL/GenBank/DDBJ databases">
        <authorList>
            <consortium name="Pathogen Informatics"/>
            <person name="Doyle S."/>
        </authorList>
    </citation>
    <scope>NUCLEOTIDE SEQUENCE [LARGE SCALE GENOMIC DNA]</scope>
    <source>
        <strain evidence="3">NCTC12218</strain>
    </source>
</reference>
<reference evidence="1 4" key="3">
    <citation type="submission" date="2020-11" db="EMBL/GenBank/DDBJ databases">
        <authorList>
            <consortium name="Pathogen Informatics"/>
        </authorList>
    </citation>
    <scope>NUCLEOTIDE SEQUENCE [LARGE SCALE GENOMIC DNA]</scope>
    <source>
        <strain evidence="1 4">NCTC12218</strain>
    </source>
</reference>
<accession>A0A0K1A368</accession>
<proteinExistence type="predicted"/>
<evidence type="ECO:0000313" key="5">
    <source>
        <dbReference type="Proteomes" id="UP000572988"/>
    </source>
</evidence>
<dbReference type="Pfam" id="PF11148">
    <property type="entry name" value="DUF2922"/>
    <property type="match status" value="1"/>
</dbReference>
<sequence length="71" mass="7746">MNTKTLEITFSDASQKNIKLSLPKLDTSITKELVETQANKIVQLNILDSKGGDIQKAVGAQLIDKSVTVLF</sequence>
<dbReference type="OrthoDB" id="2408881at2"/>
<dbReference type="InterPro" id="IPR021321">
    <property type="entry name" value="DUF2922"/>
</dbReference>
<dbReference type="GeneID" id="72415233"/>
<keyword evidence="5" id="KW-1185">Reference proteome</keyword>
<dbReference type="KEGG" id="sscz:RN70_10925"/>
<dbReference type="Proteomes" id="UP000264146">
    <property type="component" value="Chromosome"/>
</dbReference>
<evidence type="ECO:0000313" key="4">
    <source>
        <dbReference type="Proteomes" id="UP000264146"/>
    </source>
</evidence>
<reference evidence="2 5" key="1">
    <citation type="submission" date="2018-01" db="EMBL/GenBank/DDBJ databases">
        <title>Complete genome sequence of Staphylococcus Scheliferi isolated from human.</title>
        <authorList>
            <person name="Abouelkhair M.A."/>
            <person name="Bemis D.A."/>
            <person name="Kania S.A."/>
        </authorList>
    </citation>
    <scope>NUCLEOTIDE SEQUENCE [LARGE SCALE GENOMIC DNA]</scope>
    <source>
        <strain evidence="2 5">ATCC 43808</strain>
    </source>
</reference>
<evidence type="ECO:0000313" key="1">
    <source>
        <dbReference type="EMBL" id="CAD7360571.1"/>
    </source>
</evidence>
<dbReference type="STRING" id="1295.RN70_10925"/>
<dbReference type="EMBL" id="POVK01000012">
    <property type="protein sequence ID" value="NHA33872.1"/>
    <property type="molecule type" value="Genomic_DNA"/>
</dbReference>
<dbReference type="Proteomes" id="UP000572988">
    <property type="component" value="Unassembled WGS sequence"/>
</dbReference>
<dbReference type="KEGG" id="ssch:LH95_10190"/>
<dbReference type="EMBL" id="UHEF01000001">
    <property type="protein sequence ID" value="SUM90167.1"/>
    <property type="molecule type" value="Genomic_DNA"/>
</dbReference>
<evidence type="ECO:0000313" key="2">
    <source>
        <dbReference type="EMBL" id="NHA33872.1"/>
    </source>
</evidence>